<keyword evidence="6" id="KW-1185">Reference proteome</keyword>
<dbReference type="Proteomes" id="UP000434957">
    <property type="component" value="Unassembled WGS sequence"/>
</dbReference>
<feature type="region of interest" description="Disordered" evidence="1">
    <location>
        <begin position="111"/>
        <end position="194"/>
    </location>
</feature>
<evidence type="ECO:0000313" key="5">
    <source>
        <dbReference type="Proteomes" id="UP000429607"/>
    </source>
</evidence>
<gene>
    <name evidence="3" type="ORF">PR001_g15242</name>
    <name evidence="4" type="ORF">PR003_g16453</name>
</gene>
<evidence type="ECO:0000259" key="2">
    <source>
        <dbReference type="Pfam" id="PF22936"/>
    </source>
</evidence>
<feature type="compositionally biased region" description="Basic and acidic residues" evidence="1">
    <location>
        <begin position="120"/>
        <end position="131"/>
    </location>
</feature>
<proteinExistence type="predicted"/>
<reference evidence="3 5" key="1">
    <citation type="submission" date="2018-09" db="EMBL/GenBank/DDBJ databases">
        <title>Genomic investigation of the strawberry pathogen Phytophthora fragariae indicates pathogenicity is determined by transcriptional variation in three key races.</title>
        <authorList>
            <person name="Adams T.M."/>
            <person name="Armitage A.D."/>
            <person name="Sobczyk M.K."/>
            <person name="Bates H.J."/>
            <person name="Dunwell J.M."/>
            <person name="Nellist C.F."/>
            <person name="Harrison R.J."/>
        </authorList>
    </citation>
    <scope>NUCLEOTIDE SEQUENCE [LARGE SCALE GENOMIC DNA]</scope>
    <source>
        <strain evidence="3 5">SCRP249</strain>
        <strain evidence="4 6">SCRP333</strain>
    </source>
</reference>
<comment type="caution">
    <text evidence="3">The sequence shown here is derived from an EMBL/GenBank/DDBJ whole genome shotgun (WGS) entry which is preliminary data.</text>
</comment>
<dbReference type="EMBL" id="QXFV01001139">
    <property type="protein sequence ID" value="KAE9014030.1"/>
    <property type="molecule type" value="Genomic_DNA"/>
</dbReference>
<protein>
    <recommendedName>
        <fullName evidence="2">Retrovirus-related Pol polyprotein from transposon TNT 1-94-like beta-barrel domain-containing protein</fullName>
    </recommendedName>
</protein>
<feature type="compositionally biased region" description="Low complexity" evidence="1">
    <location>
        <begin position="133"/>
        <end position="145"/>
    </location>
</feature>
<feature type="region of interest" description="Disordered" evidence="1">
    <location>
        <begin position="296"/>
        <end position="315"/>
    </location>
</feature>
<evidence type="ECO:0000256" key="1">
    <source>
        <dbReference type="SAM" id="MobiDB-lite"/>
    </source>
</evidence>
<dbReference type="InterPro" id="IPR054722">
    <property type="entry name" value="PolX-like_BBD"/>
</dbReference>
<accession>A0A6A3L561</accession>
<name>A0A6A3L561_9STRA</name>
<dbReference type="EMBL" id="QXFT01001203">
    <property type="protein sequence ID" value="KAE9325554.1"/>
    <property type="molecule type" value="Genomic_DNA"/>
</dbReference>
<dbReference type="Proteomes" id="UP000429607">
    <property type="component" value="Unassembled WGS sequence"/>
</dbReference>
<evidence type="ECO:0000313" key="6">
    <source>
        <dbReference type="Proteomes" id="UP000434957"/>
    </source>
</evidence>
<organism evidence="3 5">
    <name type="scientific">Phytophthora rubi</name>
    <dbReference type="NCBI Taxonomy" id="129364"/>
    <lineage>
        <taxon>Eukaryota</taxon>
        <taxon>Sar</taxon>
        <taxon>Stramenopiles</taxon>
        <taxon>Oomycota</taxon>
        <taxon>Peronosporomycetes</taxon>
        <taxon>Peronosporales</taxon>
        <taxon>Peronosporaceae</taxon>
        <taxon>Phytophthora</taxon>
    </lineage>
</organism>
<dbReference type="Pfam" id="PF22936">
    <property type="entry name" value="Pol_BBD"/>
    <property type="match status" value="1"/>
</dbReference>
<evidence type="ECO:0000313" key="4">
    <source>
        <dbReference type="EMBL" id="KAE9325554.1"/>
    </source>
</evidence>
<feature type="compositionally biased region" description="Polar residues" evidence="1">
    <location>
        <begin position="305"/>
        <end position="315"/>
    </location>
</feature>
<dbReference type="AlphaFoldDB" id="A0A6A3L561"/>
<feature type="domain" description="Retrovirus-related Pol polyprotein from transposon TNT 1-94-like beta-barrel" evidence="2">
    <location>
        <begin position="228"/>
        <end position="279"/>
    </location>
</feature>
<feature type="compositionally biased region" description="Basic and acidic residues" evidence="1">
    <location>
        <begin position="146"/>
        <end position="177"/>
    </location>
</feature>
<evidence type="ECO:0000313" key="3">
    <source>
        <dbReference type="EMBL" id="KAE9014030.1"/>
    </source>
</evidence>
<sequence>MPKSWKNDLRIWKGRRKYIPHEDLKQSIEGKVRELQAQEHYTLSSGMPETKETKNERALVAAAPTPPTSGHSTGTVCSYCDRPRHHIRQCRGLQNDLRDGRVKTGTVLPANFAFKGGNTNRDHPYRNDNKSWNRGCNSNDRNNSNRSDKRNKGSDGSKHGNRGNHCDQDRAKNRSLDSDSDDEDNDTGRNRKVFRQKRRDAGLIAVATTVCHPVGLTAQDNVRLDPTWTIDSGCTRHVTHEPQWFSDITASGGSITVGGKNQIPIEGIGRVDLEVMDSKGNPTTLCVCESSVDPEVGNRLDREGNSSSLNTTSRL</sequence>